<evidence type="ECO:0000313" key="2">
    <source>
        <dbReference type="WBParaSite" id="ACRNAN_scaffold11661.g31663.t1"/>
    </source>
</evidence>
<reference evidence="2" key="1">
    <citation type="submission" date="2022-11" db="UniProtKB">
        <authorList>
            <consortium name="WormBaseParasite"/>
        </authorList>
    </citation>
    <scope>IDENTIFICATION</scope>
</reference>
<dbReference type="WBParaSite" id="ACRNAN_scaffold11661.g31663.t1">
    <property type="protein sequence ID" value="ACRNAN_scaffold11661.g31663.t1"/>
    <property type="gene ID" value="ACRNAN_scaffold11661.g31663"/>
</dbReference>
<protein>
    <submittedName>
        <fullName evidence="2">Uncharacterized protein</fullName>
    </submittedName>
</protein>
<proteinExistence type="predicted"/>
<evidence type="ECO:0000313" key="1">
    <source>
        <dbReference type="Proteomes" id="UP000887540"/>
    </source>
</evidence>
<organism evidence="1 2">
    <name type="scientific">Acrobeloides nanus</name>
    <dbReference type="NCBI Taxonomy" id="290746"/>
    <lineage>
        <taxon>Eukaryota</taxon>
        <taxon>Metazoa</taxon>
        <taxon>Ecdysozoa</taxon>
        <taxon>Nematoda</taxon>
        <taxon>Chromadorea</taxon>
        <taxon>Rhabditida</taxon>
        <taxon>Tylenchina</taxon>
        <taxon>Cephalobomorpha</taxon>
        <taxon>Cephaloboidea</taxon>
        <taxon>Cephalobidae</taxon>
        <taxon>Acrobeloides</taxon>
    </lineage>
</organism>
<keyword evidence="1" id="KW-1185">Reference proteome</keyword>
<dbReference type="Proteomes" id="UP000887540">
    <property type="component" value="Unplaced"/>
</dbReference>
<sequence>MVTMTVVTVPMKEIVQKNSASYAKEPNSVAMIIGNAFLEVFNAMERTTAMMARMKYTYLYEKSNMPEACV</sequence>
<accession>A0A914CKP5</accession>
<name>A0A914CKP5_9BILA</name>
<dbReference type="AlphaFoldDB" id="A0A914CKP5"/>